<accession>A0AA88RZT0</accession>
<organism evidence="1 2">
    <name type="scientific">Channa striata</name>
    <name type="common">Snakehead murrel</name>
    <name type="synonym">Ophicephalus striatus</name>
    <dbReference type="NCBI Taxonomy" id="64152"/>
    <lineage>
        <taxon>Eukaryota</taxon>
        <taxon>Metazoa</taxon>
        <taxon>Chordata</taxon>
        <taxon>Craniata</taxon>
        <taxon>Vertebrata</taxon>
        <taxon>Euteleostomi</taxon>
        <taxon>Actinopterygii</taxon>
        <taxon>Neopterygii</taxon>
        <taxon>Teleostei</taxon>
        <taxon>Neoteleostei</taxon>
        <taxon>Acanthomorphata</taxon>
        <taxon>Anabantaria</taxon>
        <taxon>Anabantiformes</taxon>
        <taxon>Channoidei</taxon>
        <taxon>Channidae</taxon>
        <taxon>Channa</taxon>
    </lineage>
</organism>
<dbReference type="Proteomes" id="UP001187415">
    <property type="component" value="Unassembled WGS sequence"/>
</dbReference>
<evidence type="ECO:0000313" key="2">
    <source>
        <dbReference type="Proteomes" id="UP001187415"/>
    </source>
</evidence>
<sequence>MFTFPALTLVFTAHHYYSVTEMNRPWPAAITVLAKYLPAQLEETRVQQDDRVSLLSHVFWDKGSRRFNLFWFYGVPTLFVC</sequence>
<name>A0AA88RZT0_CHASR</name>
<gene>
    <name evidence="1" type="ORF">Q5P01_021147</name>
</gene>
<evidence type="ECO:0000313" key="1">
    <source>
        <dbReference type="EMBL" id="KAK2823972.1"/>
    </source>
</evidence>
<dbReference type="EMBL" id="JAUPFM010000017">
    <property type="protein sequence ID" value="KAK2823972.1"/>
    <property type="molecule type" value="Genomic_DNA"/>
</dbReference>
<protein>
    <submittedName>
        <fullName evidence="1">Uncharacterized protein</fullName>
    </submittedName>
</protein>
<keyword evidence="2" id="KW-1185">Reference proteome</keyword>
<comment type="caution">
    <text evidence="1">The sequence shown here is derived from an EMBL/GenBank/DDBJ whole genome shotgun (WGS) entry which is preliminary data.</text>
</comment>
<proteinExistence type="predicted"/>
<dbReference type="AlphaFoldDB" id="A0AA88RZT0"/>
<reference evidence="1" key="1">
    <citation type="submission" date="2023-07" db="EMBL/GenBank/DDBJ databases">
        <title>Chromosome-level Genome Assembly of Striped Snakehead (Channa striata).</title>
        <authorList>
            <person name="Liu H."/>
        </authorList>
    </citation>
    <scope>NUCLEOTIDE SEQUENCE</scope>
    <source>
        <strain evidence="1">Gz</strain>
        <tissue evidence="1">Muscle</tissue>
    </source>
</reference>